<evidence type="ECO:0000256" key="4">
    <source>
        <dbReference type="ARBA" id="ARBA00022679"/>
    </source>
</evidence>
<protein>
    <recommendedName>
        <fullName evidence="2">protein-glutamate O-methyltransferase</fullName>
        <ecNumber evidence="2">2.1.1.80</ecNumber>
    </recommendedName>
</protein>
<dbReference type="SUPFAM" id="SSF47757">
    <property type="entry name" value="Chemotaxis receptor methyltransferase CheR, N-terminal domain"/>
    <property type="match status" value="1"/>
</dbReference>
<reference evidence="10" key="2">
    <citation type="submission" date="2020-09" db="EMBL/GenBank/DDBJ databases">
        <authorList>
            <person name="Sun Q."/>
            <person name="Zhou Y."/>
        </authorList>
    </citation>
    <scope>NUCLEOTIDE SEQUENCE</scope>
    <source>
        <strain evidence="10">CGMCC 1.6293</strain>
    </source>
</reference>
<dbReference type="Gene3D" id="3.40.50.150">
    <property type="entry name" value="Vaccinia Virus protein VP39"/>
    <property type="match status" value="1"/>
</dbReference>
<dbReference type="PRINTS" id="PR00996">
    <property type="entry name" value="CHERMTFRASE"/>
</dbReference>
<feature type="active site" evidence="6">
    <location>
        <position position="136"/>
    </location>
</feature>
<dbReference type="SMART" id="SM00138">
    <property type="entry name" value="MeTrc"/>
    <property type="match status" value="1"/>
</dbReference>
<evidence type="ECO:0000256" key="2">
    <source>
        <dbReference type="ARBA" id="ARBA00012534"/>
    </source>
</evidence>
<dbReference type="InterPro" id="IPR022642">
    <property type="entry name" value="CheR_C"/>
</dbReference>
<feature type="domain" description="CheB-type methylesterase" evidence="8">
    <location>
        <begin position="4"/>
        <end position="187"/>
    </location>
</feature>
<dbReference type="GO" id="GO:0005737">
    <property type="term" value="C:cytoplasm"/>
    <property type="evidence" value="ECO:0007669"/>
    <property type="project" value="InterPro"/>
</dbReference>
<dbReference type="Gene3D" id="1.10.155.10">
    <property type="entry name" value="Chemotaxis receptor methyltransferase CheR, N-terminal domain"/>
    <property type="match status" value="1"/>
</dbReference>
<dbReference type="Pfam" id="PF01739">
    <property type="entry name" value="CheR"/>
    <property type="match status" value="1"/>
</dbReference>
<evidence type="ECO:0000313" key="10">
    <source>
        <dbReference type="EMBL" id="GGL93734.1"/>
    </source>
</evidence>
<keyword evidence="6" id="KW-0378">Hydrolase</keyword>
<dbReference type="InterPro" id="IPR035965">
    <property type="entry name" value="PAS-like_dom_sf"/>
</dbReference>
<feature type="active site" evidence="6">
    <location>
        <position position="43"/>
    </location>
</feature>
<dbReference type="Pfam" id="PF13596">
    <property type="entry name" value="PAS_10"/>
    <property type="match status" value="1"/>
</dbReference>
<evidence type="ECO:0000259" key="9">
    <source>
        <dbReference type="PROSITE" id="PS50123"/>
    </source>
</evidence>
<dbReference type="InterPro" id="IPR000673">
    <property type="entry name" value="Sig_transdc_resp-reg_Me-estase"/>
</dbReference>
<reference evidence="10" key="1">
    <citation type="journal article" date="2014" name="Int. J. Syst. Evol. Microbiol.">
        <title>Complete genome sequence of Corynebacterium casei LMG S-19264T (=DSM 44701T), isolated from a smear-ripened cheese.</title>
        <authorList>
            <consortium name="US DOE Joint Genome Institute (JGI-PGF)"/>
            <person name="Walter F."/>
            <person name="Albersmeier A."/>
            <person name="Kalinowski J."/>
            <person name="Ruckert C."/>
        </authorList>
    </citation>
    <scope>NUCLEOTIDE SEQUENCE</scope>
    <source>
        <strain evidence="10">CGMCC 1.6293</strain>
    </source>
</reference>
<dbReference type="CDD" id="cd16434">
    <property type="entry name" value="CheB-CheR_fusion"/>
    <property type="match status" value="1"/>
</dbReference>
<dbReference type="GO" id="GO:0008984">
    <property type="term" value="F:protein-glutamate methylesterase activity"/>
    <property type="evidence" value="ECO:0007669"/>
    <property type="project" value="InterPro"/>
</dbReference>
<dbReference type="InterPro" id="IPR000014">
    <property type="entry name" value="PAS"/>
</dbReference>
<feature type="domain" description="CheR-type methyltransferase" evidence="9">
    <location>
        <begin position="198"/>
        <end position="451"/>
    </location>
</feature>
<keyword evidence="5" id="KW-0949">S-adenosyl-L-methionine</keyword>
<name>A0A917SRU5_9RHOB</name>
<evidence type="ECO:0000256" key="3">
    <source>
        <dbReference type="ARBA" id="ARBA00022603"/>
    </source>
</evidence>
<dbReference type="EC" id="2.1.1.80" evidence="2"/>
<dbReference type="Gene3D" id="3.40.50.180">
    <property type="entry name" value="Methylesterase CheB, C-terminal domain"/>
    <property type="match status" value="1"/>
</dbReference>
<evidence type="ECO:0000256" key="5">
    <source>
        <dbReference type="ARBA" id="ARBA00022691"/>
    </source>
</evidence>
<dbReference type="GO" id="GO:0006935">
    <property type="term" value="P:chemotaxis"/>
    <property type="evidence" value="ECO:0007669"/>
    <property type="project" value="UniProtKB-UniRule"/>
</dbReference>
<dbReference type="InterPro" id="IPR029063">
    <property type="entry name" value="SAM-dependent_MTases_sf"/>
</dbReference>
<dbReference type="Pfam" id="PF03705">
    <property type="entry name" value="CheR_N"/>
    <property type="match status" value="1"/>
</dbReference>
<dbReference type="CDD" id="cd00130">
    <property type="entry name" value="PAS"/>
    <property type="match status" value="1"/>
</dbReference>
<sequence length="949" mass="105771">MKDDTNTPWIIGITASAGGLEAITALVHALPRKTGASYVIAQHMSPSHKSLMSVLVARETELPVEELSADTVPAPDTIYVTPPNKDVIFQQGMLRLSEPAGRPGSPKPSADRLFYSLADEIGERCIAIVLSGTGSDGSYGVQAVREAGGITLAQDQSTAKYDGMPASAVETGCIDLVLSPEQIGEHLKKIMAHPRDLSSLQKLDEMPGERSELLQILLARTQVDFREYKDNTVQRRIQRRMTALGMSGYEEYVKHCRNNAAEVDALYADLLISVTRFFRDPNQFERLGIELRAFIDNRPEGETMRVWVAGCATGEEAYSIAILIAEAFGGLDALGERQIQIFATDIDESALRIGRRGIYPSSAVDDIPPSLLDRYFDRDGTKVTVKQGLKQLILFSHHNVFQDPPFINIDLVSLRNLLIYFKPKLQERVLNRIHYALNPRGLLFLGTSETIGPMQMDYEIVSDRNRIFRKRSLARKGVASRIGEFQLSPPRWLGATRQHQKPPQPSTNIHKEMFEGLARSIGTNAMLVTGAHDIIRVFGNISAFVELHEESRLDLSLSLLKSPLREEAPSLCSVALKRRERRRGARHEMPGPDQTHAYLEAFPIKLSEGGESYTLLAIHTLNIDPAEAEAAAEPADLSQLRQLEADVASTREALQQTIEELQTSNEEQQSLNEELQSTNEDLQATNEELETSNEELQSSNEELLTVNEELQINASELEGVRQDLESVLQTAPLSILVIDNALQISRSSAHARERFQITEGLERMHLSQCQVPEGYPSLVQIASETFQSREAKVMHFQAGSTFVSLRSMPYFNEARDLRGVTIVISEIDSEELIAKMQMVEAMAGVGHWKLNLATNEVAWSERVFAIHGRPREKGMPTLDEALGYYLPEDLQVVNRAMENAIATREPFTFRLRIRREDGRLAHVEARGTAQLDATGRPVALIGVFAERDR</sequence>
<evidence type="ECO:0000256" key="7">
    <source>
        <dbReference type="SAM" id="MobiDB-lite"/>
    </source>
</evidence>
<dbReference type="EMBL" id="BMLF01000001">
    <property type="protein sequence ID" value="GGL93734.1"/>
    <property type="molecule type" value="Genomic_DNA"/>
</dbReference>
<dbReference type="Pfam" id="PF01339">
    <property type="entry name" value="CheB_methylest"/>
    <property type="match status" value="1"/>
</dbReference>
<dbReference type="RefSeq" id="WP_036538508.1">
    <property type="nucleotide sequence ID" value="NZ_BMLF01000001.1"/>
</dbReference>
<feature type="active site" evidence="6">
    <location>
        <position position="16"/>
    </location>
</feature>
<feature type="region of interest" description="Disordered" evidence="7">
    <location>
        <begin position="664"/>
        <end position="701"/>
    </location>
</feature>
<keyword evidence="3" id="KW-0489">Methyltransferase</keyword>
<dbReference type="InterPro" id="IPR013655">
    <property type="entry name" value="PAS_fold_3"/>
</dbReference>
<proteinExistence type="predicted"/>
<evidence type="ECO:0000259" key="8">
    <source>
        <dbReference type="PROSITE" id="PS50122"/>
    </source>
</evidence>
<evidence type="ECO:0000256" key="6">
    <source>
        <dbReference type="PROSITE-ProRule" id="PRU00050"/>
    </source>
</evidence>
<dbReference type="SUPFAM" id="SSF55785">
    <property type="entry name" value="PYP-like sensor domain (PAS domain)"/>
    <property type="match status" value="1"/>
</dbReference>
<organism evidence="10 11">
    <name type="scientific">Pseudooceanicola nanhaiensis</name>
    <dbReference type="NCBI Taxonomy" id="375761"/>
    <lineage>
        <taxon>Bacteria</taxon>
        <taxon>Pseudomonadati</taxon>
        <taxon>Pseudomonadota</taxon>
        <taxon>Alphaproteobacteria</taxon>
        <taxon>Rhodobacterales</taxon>
        <taxon>Paracoccaceae</taxon>
        <taxon>Pseudooceanicola</taxon>
    </lineage>
</organism>
<accession>A0A917SRU5</accession>
<dbReference type="GO" id="GO:0008983">
    <property type="term" value="F:protein-glutamate O-methyltransferase activity"/>
    <property type="evidence" value="ECO:0007669"/>
    <property type="project" value="UniProtKB-EC"/>
</dbReference>
<dbReference type="InterPro" id="IPR000780">
    <property type="entry name" value="CheR_MeTrfase"/>
</dbReference>
<evidence type="ECO:0000256" key="1">
    <source>
        <dbReference type="ARBA" id="ARBA00001541"/>
    </source>
</evidence>
<dbReference type="PROSITE" id="PS50123">
    <property type="entry name" value="CHER"/>
    <property type="match status" value="1"/>
</dbReference>
<dbReference type="PROSITE" id="PS50122">
    <property type="entry name" value="CHEB"/>
    <property type="match status" value="1"/>
</dbReference>
<keyword evidence="11" id="KW-1185">Reference proteome</keyword>
<dbReference type="InterPro" id="IPR050903">
    <property type="entry name" value="Bact_Chemotaxis_MeTrfase"/>
</dbReference>
<dbReference type="Gene3D" id="3.30.450.20">
    <property type="entry name" value="PAS domain"/>
    <property type="match status" value="1"/>
</dbReference>
<dbReference type="SUPFAM" id="SSF53335">
    <property type="entry name" value="S-adenosyl-L-methionine-dependent methyltransferases"/>
    <property type="match status" value="1"/>
</dbReference>
<dbReference type="PANTHER" id="PTHR24422">
    <property type="entry name" value="CHEMOTAXIS PROTEIN METHYLTRANSFERASE"/>
    <property type="match status" value="1"/>
</dbReference>
<comment type="catalytic activity">
    <reaction evidence="1">
        <text>L-glutamyl-[protein] + S-adenosyl-L-methionine = [protein]-L-glutamate 5-O-methyl ester + S-adenosyl-L-homocysteine</text>
        <dbReference type="Rhea" id="RHEA:24452"/>
        <dbReference type="Rhea" id="RHEA-COMP:10208"/>
        <dbReference type="Rhea" id="RHEA-COMP:10311"/>
        <dbReference type="ChEBI" id="CHEBI:29973"/>
        <dbReference type="ChEBI" id="CHEBI:57856"/>
        <dbReference type="ChEBI" id="CHEBI:59789"/>
        <dbReference type="ChEBI" id="CHEBI:82795"/>
        <dbReference type="EC" id="2.1.1.80"/>
    </reaction>
</comment>
<dbReference type="Gene3D" id="2.10.70.100">
    <property type="match status" value="1"/>
</dbReference>
<dbReference type="Pfam" id="PF08447">
    <property type="entry name" value="PAS_3"/>
    <property type="match status" value="1"/>
</dbReference>
<dbReference type="InterPro" id="IPR035909">
    <property type="entry name" value="CheB_C"/>
</dbReference>
<evidence type="ECO:0000313" key="11">
    <source>
        <dbReference type="Proteomes" id="UP000649829"/>
    </source>
</evidence>
<keyword evidence="6" id="KW-0145">Chemotaxis</keyword>
<dbReference type="InterPro" id="IPR036804">
    <property type="entry name" value="CheR_N_sf"/>
</dbReference>
<gene>
    <name evidence="10" type="ORF">GCM10011534_14870</name>
</gene>
<dbReference type="AlphaFoldDB" id="A0A917SRU5"/>
<dbReference type="GO" id="GO:0000156">
    <property type="term" value="F:phosphorelay response regulator activity"/>
    <property type="evidence" value="ECO:0007669"/>
    <property type="project" value="InterPro"/>
</dbReference>
<feature type="compositionally biased region" description="Low complexity" evidence="7">
    <location>
        <begin position="664"/>
        <end position="678"/>
    </location>
</feature>
<dbReference type="PANTHER" id="PTHR24422:SF10">
    <property type="entry name" value="CHEMOTAXIS PROTEIN METHYLTRANSFERASE 2"/>
    <property type="match status" value="1"/>
</dbReference>
<dbReference type="SUPFAM" id="SSF52738">
    <property type="entry name" value="Methylesterase CheB, C-terminal domain"/>
    <property type="match status" value="1"/>
</dbReference>
<dbReference type="Proteomes" id="UP000649829">
    <property type="component" value="Unassembled WGS sequence"/>
</dbReference>
<dbReference type="InterPro" id="IPR022641">
    <property type="entry name" value="CheR_N"/>
</dbReference>
<comment type="caution">
    <text evidence="10">The sequence shown here is derived from an EMBL/GenBank/DDBJ whole genome shotgun (WGS) entry which is preliminary data.</text>
</comment>
<keyword evidence="4" id="KW-0808">Transferase</keyword>
<dbReference type="GO" id="GO:0032259">
    <property type="term" value="P:methylation"/>
    <property type="evidence" value="ECO:0007669"/>
    <property type="project" value="UniProtKB-KW"/>
</dbReference>